<dbReference type="PANTHER" id="PTHR36057:SF1">
    <property type="entry name" value="LIPOPROTEIN LIPID ATTACHMENT SITE-LIKE PROTEIN, PUTATIVE (DUF1223)-RELATED"/>
    <property type="match status" value="1"/>
</dbReference>
<protein>
    <recommendedName>
        <fullName evidence="4">DUF1223 domain-containing protein</fullName>
    </recommendedName>
</protein>
<evidence type="ECO:0000313" key="2">
    <source>
        <dbReference type="EMBL" id="SEL18984.1"/>
    </source>
</evidence>
<dbReference type="OrthoDB" id="9808254at2"/>
<dbReference type="Pfam" id="PF06764">
    <property type="entry name" value="DUF1223"/>
    <property type="match status" value="1"/>
</dbReference>
<name>A0A1H7N6D9_9RHOB</name>
<dbReference type="InterPro" id="IPR010634">
    <property type="entry name" value="DUF1223"/>
</dbReference>
<feature type="signal peptide" evidence="1">
    <location>
        <begin position="1"/>
        <end position="22"/>
    </location>
</feature>
<evidence type="ECO:0000313" key="3">
    <source>
        <dbReference type="Proteomes" id="UP000199283"/>
    </source>
</evidence>
<feature type="chain" id="PRO_5011479957" description="DUF1223 domain-containing protein" evidence="1">
    <location>
        <begin position="23"/>
        <end position="232"/>
    </location>
</feature>
<proteinExistence type="predicted"/>
<dbReference type="EMBL" id="FNZQ01000003">
    <property type="protein sequence ID" value="SEL18984.1"/>
    <property type="molecule type" value="Genomic_DNA"/>
</dbReference>
<dbReference type="Proteomes" id="UP000199283">
    <property type="component" value="Unassembled WGS sequence"/>
</dbReference>
<dbReference type="PANTHER" id="PTHR36057">
    <property type="match status" value="1"/>
</dbReference>
<dbReference type="AlphaFoldDB" id="A0A1H7N6D9"/>
<organism evidence="2 3">
    <name type="scientific">Jannaschia helgolandensis</name>
    <dbReference type="NCBI Taxonomy" id="188906"/>
    <lineage>
        <taxon>Bacteria</taxon>
        <taxon>Pseudomonadati</taxon>
        <taxon>Pseudomonadota</taxon>
        <taxon>Alphaproteobacteria</taxon>
        <taxon>Rhodobacterales</taxon>
        <taxon>Roseobacteraceae</taxon>
        <taxon>Jannaschia</taxon>
    </lineage>
</organism>
<keyword evidence="1" id="KW-0732">Signal</keyword>
<evidence type="ECO:0008006" key="4">
    <source>
        <dbReference type="Google" id="ProtNLM"/>
    </source>
</evidence>
<reference evidence="2 3" key="1">
    <citation type="submission" date="2016-10" db="EMBL/GenBank/DDBJ databases">
        <authorList>
            <person name="de Groot N.N."/>
        </authorList>
    </citation>
    <scope>NUCLEOTIDE SEQUENCE [LARGE SCALE GENOMIC DNA]</scope>
    <source>
        <strain evidence="2 3">DSM 14858</strain>
    </source>
</reference>
<accession>A0A1H7N6D9</accession>
<dbReference type="InterPro" id="IPR036249">
    <property type="entry name" value="Thioredoxin-like_sf"/>
</dbReference>
<keyword evidence="3" id="KW-1185">Reference proteome</keyword>
<sequence>MRAAFAPILAVSCLAAVPAALADPTVVELYTSQGCSACPPADEMLGQLTQREDVLALSLHVDYWDWIGWKDTFGNPAFSERQLQYSEAENSSVRYTPQFIVNGTDRLAGPSGMQLWDLVQKNVDVSSMTDVLSIAPGSEGRRVTLSEHATGGQLILVGYQSEATVKVLYGENAGKVITYYNVVHSWDVLGDWDGAPGAIDVPQLGNGLHRAVLAQAQVDGRPGPIIGAVKLD</sequence>
<gene>
    <name evidence="2" type="ORF">SAMN04488526_2180</name>
</gene>
<dbReference type="SUPFAM" id="SSF52833">
    <property type="entry name" value="Thioredoxin-like"/>
    <property type="match status" value="1"/>
</dbReference>
<dbReference type="RefSeq" id="WP_092762650.1">
    <property type="nucleotide sequence ID" value="NZ_FNZQ01000003.1"/>
</dbReference>
<evidence type="ECO:0000256" key="1">
    <source>
        <dbReference type="SAM" id="SignalP"/>
    </source>
</evidence>
<dbReference type="STRING" id="188906.SAMN04488526_2180"/>